<evidence type="ECO:0000313" key="2">
    <source>
        <dbReference type="EMBL" id="KAK2963569.1"/>
    </source>
</evidence>
<evidence type="ECO:0000313" key="3">
    <source>
        <dbReference type="Proteomes" id="UP001281761"/>
    </source>
</evidence>
<feature type="region of interest" description="Disordered" evidence="1">
    <location>
        <begin position="624"/>
        <end position="657"/>
    </location>
</feature>
<name>A0ABQ9YII6_9EUKA</name>
<organism evidence="2 3">
    <name type="scientific">Blattamonas nauphoetae</name>
    <dbReference type="NCBI Taxonomy" id="2049346"/>
    <lineage>
        <taxon>Eukaryota</taxon>
        <taxon>Metamonada</taxon>
        <taxon>Preaxostyla</taxon>
        <taxon>Oxymonadida</taxon>
        <taxon>Blattamonas</taxon>
    </lineage>
</organism>
<comment type="caution">
    <text evidence="2">The sequence shown here is derived from an EMBL/GenBank/DDBJ whole genome shotgun (WGS) entry which is preliminary data.</text>
</comment>
<evidence type="ECO:0000256" key="1">
    <source>
        <dbReference type="SAM" id="MobiDB-lite"/>
    </source>
</evidence>
<proteinExistence type="predicted"/>
<dbReference type="EMBL" id="JARBJD010000006">
    <property type="protein sequence ID" value="KAK2963569.1"/>
    <property type="molecule type" value="Genomic_DNA"/>
</dbReference>
<reference evidence="2 3" key="1">
    <citation type="journal article" date="2022" name="bioRxiv">
        <title>Genomics of Preaxostyla Flagellates Illuminates Evolutionary Transitions and the Path Towards Mitochondrial Loss.</title>
        <authorList>
            <person name="Novak L.V.F."/>
            <person name="Treitli S.C."/>
            <person name="Pyrih J."/>
            <person name="Halakuc P."/>
            <person name="Pipaliya S.V."/>
            <person name="Vacek V."/>
            <person name="Brzon O."/>
            <person name="Soukal P."/>
            <person name="Eme L."/>
            <person name="Dacks J.B."/>
            <person name="Karnkowska A."/>
            <person name="Elias M."/>
            <person name="Hampl V."/>
        </authorList>
    </citation>
    <scope>NUCLEOTIDE SEQUENCE [LARGE SCALE GENOMIC DNA]</scope>
    <source>
        <strain evidence="2">NAU3</strain>
        <tissue evidence="2">Gut</tissue>
    </source>
</reference>
<keyword evidence="3" id="KW-1185">Reference proteome</keyword>
<feature type="compositionally biased region" description="Basic and acidic residues" evidence="1">
    <location>
        <begin position="643"/>
        <end position="657"/>
    </location>
</feature>
<sequence length="865" mass="99431">MTRESFGRLYRAYCDEIPDSESAYLLNRFNTRARNIPVLWFGYVEDRFEDYAIMVIPLVSREDQLTLVPRDNQPRVLLTFHPGSKGTEEIVLGRHSYFKGILTDFSSKMCQYHPEYTAKVELETAIAYTSNPFALDLDFMHFVEDFGTLDYSPFQDKYEKYWKETPIDVIGHFKEGFSPEERFHRYQFVIDRPNNPINYDGTRRHTITVRVPISQSGEIQRFITENRLETSILDSYSPSSISLSWEDLSPETEVKNTRLNNQQNVLNPSCLLFVGPKHPDLPKKRTLSYRYKASNQSLRLTIFRASSEKNHFSITQDDFLMMFVSSVIGAHSLYFYLNPETPLSLSDLFVDLETKAVHFDPLSTSYPQLGTYSFSNDVAAISAFFHSWITSLMDLGLFERPQPTPPIAQLFTDFLSDSMRKLVESKIFKFPSSNNYDIESQIIRIINPGSTQSIIEKMFGGSIGLEMMKLMITLIAEGHLIPLTSDIHAIQTGMMPFAVGFAELLHTIITYFENGVIQKFLDVLSDLSSESSDSNRDLTFLSKPCFSSTLNKITKRCQRVLNEPDTPPTLPLTSTEQHRPSSLVFREVSHLSTTLHDESTFCSLQNPAPSSFGNLTITTLESGDTHLSTQMPSPPSLDSDDDLEKHSESTLSPSEDRKKTCLHLLEMMEDLRSRRTDEHEEEWDFHQIKRIMADQMQMLPSPFNRLLLDTDDPDVDLESVFEELEDHELLADALEFDSSFEDSEDFSQNLEQSLSAQGSIQMMMKILSEELDGSDRETFKHKLEQVFPGTETSDQQLTLPPSLERFSRKYVKMALEDRKTRIDEDQARRSHPQGRLDETVYDLIDDNCVNIFERNNLLLTFSKVY</sequence>
<protein>
    <submittedName>
        <fullName evidence="2">Uncharacterized protein</fullName>
    </submittedName>
</protein>
<gene>
    <name evidence="2" type="ORF">BLNAU_1612</name>
</gene>
<accession>A0ABQ9YII6</accession>
<dbReference type="Proteomes" id="UP001281761">
    <property type="component" value="Unassembled WGS sequence"/>
</dbReference>